<protein>
    <recommendedName>
        <fullName evidence="8">Major facilitator superfamily (MFS) profile domain-containing protein</fullName>
    </recommendedName>
</protein>
<evidence type="ECO:0000256" key="3">
    <source>
        <dbReference type="ARBA" id="ARBA00022692"/>
    </source>
</evidence>
<sequence length="1287" mass="141299">MNSDIFPEPPSDTIDWSSLGSQSVEFPTSHVECTYTPTTSSWSAPTVINNPNLQINGFAVGLNYGGPYYESLTARRTRDNRILLFRPHDHARHLADAAAAVGMTAVPEHIFLECVRNAVAVNTSYVPPPQTDAVLYIRPLLFGPSVPRIRDSPAQYTFCVFVRPGVVYPRTAAQNAIVLIDDGADDVPTAAETQNCSGNKTWDEGWKRGLEDTGQLDGRQAERDGYSMKLRLKNTRHGSFIDGFTASAFIGVQEEHGNYTLIVPRHPSRSIISNSCVAIAIQLGWKVKVGPISVDDIDTLSEVIATSTWHWLLPIRLIFSPSARQTVVYQAGSHQAGPACRLLRIAIGKVMGGEVSDRKDSPCIYSQGPASARSISTPSRLSPGWSLFDRDPDLPLQDSISPQEWMETIAPSSLDLCCWELPDVSCNACPDWSADGSVLGGPSKSETSPATLPPPYGDPPAASLDHEQGGDRTFSIHMLQKEFQTRQVTPGFDIPVLYSPFFLDDDHPRREKVKRAAKLLNCDIVGDEMTSYLLSEGHKPLLGPMLESEPRISSYIQACFETPCSGVNMFLTMASAQECVDAVLKSDCSDRATVVVAYAVLSLGCYLRDSSGISGKCSAPVSVDTANLSIQGILIMIIFADKSGHRTKSRLVTLGVQFVQDLGLHSSRRLRQLCTEADERLLKNAFWHLYAIEKADAVNRGRSSMMCDKLTDYSPSDGFQSPDEARLTLQCLYGRVCDRVIDSLYSQAALRAPRAGMCRQIEDAYCLVQSWLGILQTYNNSLNSSSERLSSLQEHMESEMHLSSYFLTFLIHGKWLQLAQQGLATEEREAYERSKVRCLAAARSVLEQCSQHTHVQMLASIADFRVLPLLTIGFATYQIDRTNIASALTGGFASDIGISQDIINLGNQLMFLGVIVLEIPSNMVLQKVGPRRWISAQVCIFGVIAALQIFIRNKTGFLLTRSILGLAEAGYIPAAMYTLSTWYTKEELTKRIAVFFFGMFGGAAVSPLIGAALLRLDGKGGLLGWQWIFLLEGIWSVIMAIALFTLLPERGGNASETSDVESACKSQSWNGSTSEMIPVNVVWETLTNYTKWPHFLATACVFATWSPLTTYTPTIIMSLGFSRIQANALAAIGSLLTLPVIVFFASLSDWSRRWGMSVMLAIAVYLVALILLRVLQAHVDRWGRLGLWTTVNGLAVGYHPVHNAWIQVNCSSPGERSVSVAMFVMSATAGLMAGTQIFRHDDGLNGYPRGILTMIFLVLSGLILVAIQSAIYRSLNRSSKSRIVQET</sequence>
<feature type="transmembrane region" description="Helical" evidence="7">
    <location>
        <begin position="1250"/>
        <end position="1272"/>
    </location>
</feature>
<dbReference type="GO" id="GO:0022857">
    <property type="term" value="F:transmembrane transporter activity"/>
    <property type="evidence" value="ECO:0007669"/>
    <property type="project" value="InterPro"/>
</dbReference>
<dbReference type="SUPFAM" id="SSF56752">
    <property type="entry name" value="D-aminoacid aminotransferase-like PLP-dependent enzymes"/>
    <property type="match status" value="1"/>
</dbReference>
<evidence type="ECO:0000256" key="5">
    <source>
        <dbReference type="ARBA" id="ARBA00023136"/>
    </source>
</evidence>
<dbReference type="CDD" id="cd12148">
    <property type="entry name" value="fungal_TF_MHR"/>
    <property type="match status" value="1"/>
</dbReference>
<dbReference type="VEuPathDB" id="FungiDB:An12g02880"/>
<keyword evidence="3 7" id="KW-0812">Transmembrane</keyword>
<dbReference type="VEuPathDB" id="FungiDB:ATCC64974_41320"/>
<comment type="caution">
    <text evidence="9">The sequence shown here is derived from an EMBL/GenBank/DDBJ whole genome shotgun (WGS) entry which is preliminary data.</text>
</comment>
<gene>
    <name evidence="9" type="ORF">ABL_10194</name>
</gene>
<feature type="transmembrane region" description="Helical" evidence="7">
    <location>
        <begin position="1128"/>
        <end position="1148"/>
    </location>
</feature>
<evidence type="ECO:0000313" key="9">
    <source>
        <dbReference type="EMBL" id="GAQ47533.1"/>
    </source>
</evidence>
<dbReference type="OrthoDB" id="2985014at2759"/>
<reference evidence="10" key="1">
    <citation type="journal article" date="2016" name="Genome Announc.">
        <title>Draft genome sequence of Aspergillus niger strain An76.</title>
        <authorList>
            <person name="Gong W."/>
            <person name="Cheng Z."/>
            <person name="Zhang H."/>
            <person name="Liu L."/>
            <person name="Gao P."/>
            <person name="Wang L."/>
        </authorList>
    </citation>
    <scope>NUCLEOTIDE SEQUENCE [LARGE SCALE GENOMIC DNA]</scope>
    <source>
        <strain evidence="10">An76</strain>
    </source>
</reference>
<dbReference type="Gene3D" id="3.20.10.10">
    <property type="entry name" value="D-amino Acid Aminotransferase, subunit A, domain 2"/>
    <property type="match status" value="1"/>
</dbReference>
<dbReference type="VEuPathDB" id="FungiDB:ATCC64974_63630"/>
<dbReference type="InterPro" id="IPR020846">
    <property type="entry name" value="MFS_dom"/>
</dbReference>
<evidence type="ECO:0000259" key="8">
    <source>
        <dbReference type="PROSITE" id="PS50850"/>
    </source>
</evidence>
<dbReference type="InterPro" id="IPR036259">
    <property type="entry name" value="MFS_trans_sf"/>
</dbReference>
<dbReference type="PROSITE" id="PS50850">
    <property type="entry name" value="MFS"/>
    <property type="match status" value="1"/>
</dbReference>
<evidence type="ECO:0000256" key="7">
    <source>
        <dbReference type="SAM" id="Phobius"/>
    </source>
</evidence>
<dbReference type="Pfam" id="PF01063">
    <property type="entry name" value="Aminotran_4"/>
    <property type="match status" value="1"/>
</dbReference>
<evidence type="ECO:0000256" key="2">
    <source>
        <dbReference type="ARBA" id="ARBA00022448"/>
    </source>
</evidence>
<organism evidence="9 10">
    <name type="scientific">Aspergillus niger</name>
    <dbReference type="NCBI Taxonomy" id="5061"/>
    <lineage>
        <taxon>Eukaryota</taxon>
        <taxon>Fungi</taxon>
        <taxon>Dikarya</taxon>
        <taxon>Ascomycota</taxon>
        <taxon>Pezizomycotina</taxon>
        <taxon>Eurotiomycetes</taxon>
        <taxon>Eurotiomycetidae</taxon>
        <taxon>Eurotiales</taxon>
        <taxon>Aspergillaceae</taxon>
        <taxon>Aspergillus</taxon>
        <taxon>Aspergillus subgen. Circumdati</taxon>
    </lineage>
</organism>
<feature type="region of interest" description="Disordered" evidence="6">
    <location>
        <begin position="437"/>
        <end position="468"/>
    </location>
</feature>
<dbReference type="GO" id="GO:0003824">
    <property type="term" value="F:catalytic activity"/>
    <property type="evidence" value="ECO:0007669"/>
    <property type="project" value="InterPro"/>
</dbReference>
<dbReference type="VEuPathDB" id="FungiDB:M747DRAFT_236452"/>
<feature type="transmembrane region" description="Helical" evidence="7">
    <location>
        <begin position="992"/>
        <end position="1016"/>
    </location>
</feature>
<dbReference type="EMBL" id="BCMY01000031">
    <property type="protein sequence ID" value="GAQ47533.1"/>
    <property type="molecule type" value="Genomic_DNA"/>
</dbReference>
<dbReference type="Proteomes" id="UP000068243">
    <property type="component" value="Unassembled WGS sequence"/>
</dbReference>
<name>A0A100IUB4_ASPNG</name>
<dbReference type="VEuPathDB" id="FungiDB:An05g01100"/>
<dbReference type="VEuPathDB" id="FungiDB:ASPNIDRAFT2_1156974"/>
<dbReference type="GO" id="GO:0016020">
    <property type="term" value="C:membrane"/>
    <property type="evidence" value="ECO:0007669"/>
    <property type="project" value="UniProtKB-SubCell"/>
</dbReference>
<comment type="subcellular location">
    <subcellularLocation>
        <location evidence="1">Membrane</location>
        <topology evidence="1">Multi-pass membrane protein</topology>
    </subcellularLocation>
</comment>
<keyword evidence="2" id="KW-0813">Transport</keyword>
<keyword evidence="4 7" id="KW-1133">Transmembrane helix</keyword>
<feature type="transmembrane region" description="Helical" evidence="7">
    <location>
        <begin position="1218"/>
        <end position="1238"/>
    </location>
</feature>
<proteinExistence type="predicted"/>
<dbReference type="VEuPathDB" id="FungiDB:M747DRAFT_279284"/>
<dbReference type="Pfam" id="PF07690">
    <property type="entry name" value="MFS_1"/>
    <property type="match status" value="1"/>
</dbReference>
<dbReference type="OMA" id="MASAQEC"/>
<evidence type="ECO:0000256" key="1">
    <source>
        <dbReference type="ARBA" id="ARBA00004141"/>
    </source>
</evidence>
<keyword evidence="5 7" id="KW-0472">Membrane</keyword>
<dbReference type="InterPro" id="IPR001544">
    <property type="entry name" value="Aminotrans_IV"/>
</dbReference>
<dbReference type="InterPro" id="IPR011701">
    <property type="entry name" value="MFS"/>
</dbReference>
<dbReference type="PANTHER" id="PTHR43791:SF32">
    <property type="entry name" value="MAJOR FACILITATOR SUPERFAMILY (MFS) PROFILE DOMAIN-CONTAINING PROTEIN"/>
    <property type="match status" value="1"/>
</dbReference>
<dbReference type="InterPro" id="IPR043131">
    <property type="entry name" value="BCAT-like_N"/>
</dbReference>
<evidence type="ECO:0000313" key="10">
    <source>
        <dbReference type="Proteomes" id="UP000068243"/>
    </source>
</evidence>
<dbReference type="Gene3D" id="1.20.1250.20">
    <property type="entry name" value="MFS general substrate transporter like domains"/>
    <property type="match status" value="2"/>
</dbReference>
<evidence type="ECO:0000256" key="4">
    <source>
        <dbReference type="ARBA" id="ARBA00022989"/>
    </source>
</evidence>
<feature type="transmembrane region" description="Helical" evidence="7">
    <location>
        <begin position="933"/>
        <end position="951"/>
    </location>
</feature>
<dbReference type="SUPFAM" id="SSF103473">
    <property type="entry name" value="MFS general substrate transporter"/>
    <property type="match status" value="1"/>
</dbReference>
<accession>A0A100IUB4</accession>
<dbReference type="PANTHER" id="PTHR43791">
    <property type="entry name" value="PERMEASE-RELATED"/>
    <property type="match status" value="1"/>
</dbReference>
<feature type="transmembrane region" description="Helical" evidence="7">
    <location>
        <begin position="1095"/>
        <end position="1116"/>
    </location>
</feature>
<dbReference type="VEuPathDB" id="FungiDB:ASPNIDRAFT2_43811"/>
<dbReference type="Gene3D" id="3.30.470.10">
    <property type="match status" value="1"/>
</dbReference>
<dbReference type="InterPro" id="IPR043132">
    <property type="entry name" value="BCAT-like_C"/>
</dbReference>
<dbReference type="InterPro" id="IPR036038">
    <property type="entry name" value="Aminotransferase-like"/>
</dbReference>
<evidence type="ECO:0000256" key="6">
    <source>
        <dbReference type="SAM" id="MobiDB-lite"/>
    </source>
</evidence>
<feature type="domain" description="Major facilitator superfamily (MFS) profile" evidence="8">
    <location>
        <begin position="866"/>
        <end position="1287"/>
    </location>
</feature>
<feature type="transmembrane region" description="Helical" evidence="7">
    <location>
        <begin position="1154"/>
        <end position="1175"/>
    </location>
</feature>
<feature type="transmembrane region" description="Helical" evidence="7">
    <location>
        <begin position="1028"/>
        <end position="1047"/>
    </location>
</feature>